<feature type="transmembrane region" description="Helical" evidence="1">
    <location>
        <begin position="96"/>
        <end position="116"/>
    </location>
</feature>
<dbReference type="AlphaFoldDB" id="A0A1Y2BPE8"/>
<evidence type="ECO:0000313" key="2">
    <source>
        <dbReference type="EMBL" id="ORY36623.1"/>
    </source>
</evidence>
<dbReference type="Proteomes" id="UP000193642">
    <property type="component" value="Unassembled WGS sequence"/>
</dbReference>
<organism evidence="2 3">
    <name type="scientific">Rhizoclosmatium globosum</name>
    <dbReference type="NCBI Taxonomy" id="329046"/>
    <lineage>
        <taxon>Eukaryota</taxon>
        <taxon>Fungi</taxon>
        <taxon>Fungi incertae sedis</taxon>
        <taxon>Chytridiomycota</taxon>
        <taxon>Chytridiomycota incertae sedis</taxon>
        <taxon>Chytridiomycetes</taxon>
        <taxon>Chytridiales</taxon>
        <taxon>Chytriomycetaceae</taxon>
        <taxon>Rhizoclosmatium</taxon>
    </lineage>
</organism>
<accession>A0A1Y2BPE8</accession>
<keyword evidence="1" id="KW-0812">Transmembrane</keyword>
<gene>
    <name evidence="2" type="ORF">BCR33DRAFT_721852</name>
</gene>
<reference evidence="2 3" key="1">
    <citation type="submission" date="2016-07" db="EMBL/GenBank/DDBJ databases">
        <title>Pervasive Adenine N6-methylation of Active Genes in Fungi.</title>
        <authorList>
            <consortium name="DOE Joint Genome Institute"/>
            <person name="Mondo S.J."/>
            <person name="Dannebaum R.O."/>
            <person name="Kuo R.C."/>
            <person name="Labutti K."/>
            <person name="Haridas S."/>
            <person name="Kuo A."/>
            <person name="Salamov A."/>
            <person name="Ahrendt S.R."/>
            <person name="Lipzen A."/>
            <person name="Sullivan W."/>
            <person name="Andreopoulos W.B."/>
            <person name="Clum A."/>
            <person name="Lindquist E."/>
            <person name="Daum C."/>
            <person name="Ramamoorthy G.K."/>
            <person name="Gryganskyi A."/>
            <person name="Culley D."/>
            <person name="Magnuson J.K."/>
            <person name="James T.Y."/>
            <person name="O'Malley M.A."/>
            <person name="Stajich J.E."/>
            <person name="Spatafora J.W."/>
            <person name="Visel A."/>
            <person name="Grigoriev I.V."/>
        </authorList>
    </citation>
    <scope>NUCLEOTIDE SEQUENCE [LARGE SCALE GENOMIC DNA]</scope>
    <source>
        <strain evidence="2 3">JEL800</strain>
    </source>
</reference>
<keyword evidence="1" id="KW-0472">Membrane</keyword>
<evidence type="ECO:0000313" key="3">
    <source>
        <dbReference type="Proteomes" id="UP000193642"/>
    </source>
</evidence>
<keyword evidence="1" id="KW-1133">Transmembrane helix</keyword>
<proteinExistence type="predicted"/>
<dbReference type="EMBL" id="MCGO01000054">
    <property type="protein sequence ID" value="ORY36623.1"/>
    <property type="molecule type" value="Genomic_DNA"/>
</dbReference>
<keyword evidence="3" id="KW-1185">Reference proteome</keyword>
<dbReference type="OrthoDB" id="2158067at2759"/>
<evidence type="ECO:0000256" key="1">
    <source>
        <dbReference type="SAM" id="Phobius"/>
    </source>
</evidence>
<protein>
    <submittedName>
        <fullName evidence="2">Uncharacterized protein</fullName>
    </submittedName>
</protein>
<sequence>MIGYMNLSNTNLTSITIPFSVAIGTILIHALLLLAISLRLGAYRAANYHHTHATRCYSNPVSKIRIHSPAVFVVVGTVGFSGGLLVGLFMDDYSLGGFWPFIPAGAVSLSMGWLSLMWI</sequence>
<feature type="transmembrane region" description="Helical" evidence="1">
    <location>
        <begin position="15"/>
        <end position="36"/>
    </location>
</feature>
<feature type="transmembrane region" description="Helical" evidence="1">
    <location>
        <begin position="70"/>
        <end position="90"/>
    </location>
</feature>
<name>A0A1Y2BPE8_9FUNG</name>
<comment type="caution">
    <text evidence="2">The sequence shown here is derived from an EMBL/GenBank/DDBJ whole genome shotgun (WGS) entry which is preliminary data.</text>
</comment>